<feature type="compositionally biased region" description="Basic residues" evidence="3">
    <location>
        <begin position="205"/>
        <end position="216"/>
    </location>
</feature>
<comment type="cofactor">
    <cofactor evidence="1">
        <name>a divalent metal cation</name>
        <dbReference type="ChEBI" id="CHEBI:60240"/>
    </cofactor>
</comment>
<keyword evidence="6" id="KW-1185">Reference proteome</keyword>
<sequence length="230" mass="24957">MSVTYTATLPVREETVALLADLLDAERLRRGTRAGTRALTTHDQAVLVLRWFCDGTRMSQLAGDNAISESTGYNYLHEGIGVLAARAPSLHGALLAAKMAGHSHVAIDGTLIETDRVSTPGPTPGVDLWWSGKHANHGGNIQVITAPDGWPIWTSDVRPGREHDTTAVRTHTEILPALVEAAGDLRRLGDLGYEGEADTITVAFKKPKGHHTHRGRTAVQQSTQRRTRDR</sequence>
<gene>
    <name evidence="5" type="ORF">Vau01_115980</name>
</gene>
<keyword evidence="2" id="KW-0479">Metal-binding</keyword>
<evidence type="ECO:0000313" key="6">
    <source>
        <dbReference type="Proteomes" id="UP000612585"/>
    </source>
</evidence>
<feature type="domain" description="DDE Tnp4" evidence="4">
    <location>
        <begin position="107"/>
        <end position="212"/>
    </location>
</feature>
<name>A0A8J3ZH83_9ACTN</name>
<comment type="caution">
    <text evidence="5">The sequence shown here is derived from an EMBL/GenBank/DDBJ whole genome shotgun (WGS) entry which is preliminary data.</text>
</comment>
<organism evidence="5 6">
    <name type="scientific">Virgisporangium aurantiacum</name>
    <dbReference type="NCBI Taxonomy" id="175570"/>
    <lineage>
        <taxon>Bacteria</taxon>
        <taxon>Bacillati</taxon>
        <taxon>Actinomycetota</taxon>
        <taxon>Actinomycetes</taxon>
        <taxon>Micromonosporales</taxon>
        <taxon>Micromonosporaceae</taxon>
        <taxon>Virgisporangium</taxon>
    </lineage>
</organism>
<dbReference type="Pfam" id="PF13359">
    <property type="entry name" value="DDE_Tnp_4"/>
    <property type="match status" value="1"/>
</dbReference>
<evidence type="ECO:0000313" key="5">
    <source>
        <dbReference type="EMBL" id="GIJ64082.1"/>
    </source>
</evidence>
<reference evidence="5" key="1">
    <citation type="submission" date="2021-01" db="EMBL/GenBank/DDBJ databases">
        <title>Whole genome shotgun sequence of Virgisporangium aurantiacum NBRC 16421.</title>
        <authorList>
            <person name="Komaki H."/>
            <person name="Tamura T."/>
        </authorList>
    </citation>
    <scope>NUCLEOTIDE SEQUENCE</scope>
    <source>
        <strain evidence="5">NBRC 16421</strain>
    </source>
</reference>
<dbReference type="GO" id="GO:0046872">
    <property type="term" value="F:metal ion binding"/>
    <property type="evidence" value="ECO:0007669"/>
    <property type="project" value="UniProtKB-KW"/>
</dbReference>
<protein>
    <submittedName>
        <fullName evidence="5">Transposase</fullName>
    </submittedName>
</protein>
<evidence type="ECO:0000256" key="3">
    <source>
        <dbReference type="SAM" id="MobiDB-lite"/>
    </source>
</evidence>
<feature type="region of interest" description="Disordered" evidence="3">
    <location>
        <begin position="205"/>
        <end position="230"/>
    </location>
</feature>
<accession>A0A8J3ZH83</accession>
<dbReference type="AlphaFoldDB" id="A0A8J3ZH83"/>
<dbReference type="InterPro" id="IPR027806">
    <property type="entry name" value="HARBI1_dom"/>
</dbReference>
<dbReference type="Proteomes" id="UP000612585">
    <property type="component" value="Unassembled WGS sequence"/>
</dbReference>
<evidence type="ECO:0000256" key="2">
    <source>
        <dbReference type="ARBA" id="ARBA00022723"/>
    </source>
</evidence>
<proteinExistence type="predicted"/>
<dbReference type="EMBL" id="BOPG01000107">
    <property type="protein sequence ID" value="GIJ64082.1"/>
    <property type="molecule type" value="Genomic_DNA"/>
</dbReference>
<evidence type="ECO:0000259" key="4">
    <source>
        <dbReference type="Pfam" id="PF13359"/>
    </source>
</evidence>
<evidence type="ECO:0000256" key="1">
    <source>
        <dbReference type="ARBA" id="ARBA00001968"/>
    </source>
</evidence>